<protein>
    <submittedName>
        <fullName evidence="2">CHAT domain-containing protein</fullName>
    </submittedName>
</protein>
<dbReference type="Proteomes" id="UP000295169">
    <property type="component" value="Unassembled WGS sequence"/>
</dbReference>
<feature type="domain" description="CHAT" evidence="1">
    <location>
        <begin position="92"/>
        <end position="385"/>
    </location>
</feature>
<name>A0A4R1PJ83_9GAMM</name>
<reference evidence="2 3" key="1">
    <citation type="submission" date="2019-03" db="EMBL/GenBank/DDBJ databases">
        <title>Genomic Encyclopedia of Type Strains, Phase IV (KMG-IV): sequencing the most valuable type-strain genomes for metagenomic binning, comparative biology and taxonomic classification.</title>
        <authorList>
            <person name="Goeker M."/>
        </authorList>
    </citation>
    <scope>NUCLEOTIDE SEQUENCE [LARGE SCALE GENOMIC DNA]</scope>
    <source>
        <strain evidence="2 3">DSM 2286</strain>
    </source>
</reference>
<accession>A0A4R1PJ83</accession>
<comment type="caution">
    <text evidence="2">The sequence shown here is derived from an EMBL/GenBank/DDBJ whole genome shotgun (WGS) entry which is preliminary data.</text>
</comment>
<dbReference type="RefSeq" id="WP_131297459.1">
    <property type="nucleotide sequence ID" value="NZ_JBHLST010000015.1"/>
</dbReference>
<sequence length="657" mass="73298">MREASAISSVKLELLRSGPAHNQLLSPLTSYIALCGSDGPVTLNMPFEQRQLLSRLQRLRYQMDRTQTSEDQRQSELRDLGEMIGKVLGLVPALLSELGSASSGNGRLVHLRLVMSAFELGMVPFETAIAAEGFPGAGSPLFLQTRMPICVTREFRRGRPLPIEWNREPRILFAFAAPDGLYVPAESHLQALREAIDPWVRVEEDPKARIEEVKKHLTVLPNASLEQIRTLCASGEFTHVHILAHGKSFRHCGDERYGLALCAEGGTAADVVDGERLAIALIASDPLGHSRHRPTLVSLATCDSGNIDSPLTPGGSIAHELHAAGIPWVIASQFPLWMKASAVAVRELYSGLLKGTDPRWVLYELRQRLRTDVPETHDWASIVAYSTVSRDFEQQVGQFRDQQTRRRIEVKFERIDELVGANNESGVERPSLTEKQKQELTPLSAAIRADLESWRAESGCVTPGNTEMAHRFGISGACEKRLGIAFNQIDESAEQRAYEACRDFYFQAWKLDPCNHWVITQCLAIRAILALREDKEGRPTDRIEQEARQLAADYGVIWQAVRQVVDWRICNLSGREQAYAYSTQAELDLLGTVYAGAASGEALKDQLVLNCKALRERSVTNAQPLVSARRQFRRYLQDWPSPLWNDLASAALEHLSQ</sequence>
<evidence type="ECO:0000313" key="3">
    <source>
        <dbReference type="Proteomes" id="UP000295169"/>
    </source>
</evidence>
<organism evidence="2 3">
    <name type="scientific">Azotobacter chroococcum</name>
    <dbReference type="NCBI Taxonomy" id="353"/>
    <lineage>
        <taxon>Bacteria</taxon>
        <taxon>Pseudomonadati</taxon>
        <taxon>Pseudomonadota</taxon>
        <taxon>Gammaproteobacteria</taxon>
        <taxon>Pseudomonadales</taxon>
        <taxon>Pseudomonadaceae</taxon>
        <taxon>Azotobacter</taxon>
    </lineage>
</organism>
<dbReference type="AlphaFoldDB" id="A0A4R1PJ83"/>
<proteinExistence type="predicted"/>
<dbReference type="InterPro" id="IPR024983">
    <property type="entry name" value="CHAT_dom"/>
</dbReference>
<dbReference type="Pfam" id="PF12770">
    <property type="entry name" value="CHAT"/>
    <property type="match status" value="1"/>
</dbReference>
<gene>
    <name evidence="2" type="ORF">EV691_11516</name>
</gene>
<evidence type="ECO:0000313" key="2">
    <source>
        <dbReference type="EMBL" id="TCL29650.1"/>
    </source>
</evidence>
<evidence type="ECO:0000259" key="1">
    <source>
        <dbReference type="Pfam" id="PF12770"/>
    </source>
</evidence>
<dbReference type="EMBL" id="SMMU01000015">
    <property type="protein sequence ID" value="TCL29650.1"/>
    <property type="molecule type" value="Genomic_DNA"/>
</dbReference>